<organism evidence="1 2">
    <name type="scientific">Mesorhabditis belari</name>
    <dbReference type="NCBI Taxonomy" id="2138241"/>
    <lineage>
        <taxon>Eukaryota</taxon>
        <taxon>Metazoa</taxon>
        <taxon>Ecdysozoa</taxon>
        <taxon>Nematoda</taxon>
        <taxon>Chromadorea</taxon>
        <taxon>Rhabditida</taxon>
        <taxon>Rhabditina</taxon>
        <taxon>Rhabditomorpha</taxon>
        <taxon>Rhabditoidea</taxon>
        <taxon>Rhabditidae</taxon>
        <taxon>Mesorhabditinae</taxon>
        <taxon>Mesorhabditis</taxon>
    </lineage>
</organism>
<accession>A0AAF3EQH4</accession>
<proteinExistence type="predicted"/>
<evidence type="ECO:0000313" key="1">
    <source>
        <dbReference type="Proteomes" id="UP000887575"/>
    </source>
</evidence>
<keyword evidence="1" id="KW-1185">Reference proteome</keyword>
<evidence type="ECO:0000313" key="2">
    <source>
        <dbReference type="WBParaSite" id="MBELARI_LOCUS16328"/>
    </source>
</evidence>
<sequence>MWGFAMEIGNQTLSWVKNRVNGGNKAVPTMCEIGGLVKDYAVANLDSLISCATKYNPATAGKLAIDATSAMLIVTTSGFNLQTIADGLICAVLECLKGPYKNQFVPKYKKWITTLDKTTIQNNVCDLCVQYLQTKTLLQSCFNSVKARTTVKQMQSLYDKYVPNYAGAYQGYRDKSTVACQTKATSCGCNIDVTDAINAGQSAVG</sequence>
<reference evidence="2" key="1">
    <citation type="submission" date="2024-02" db="UniProtKB">
        <authorList>
            <consortium name="WormBaseParasite"/>
        </authorList>
    </citation>
    <scope>IDENTIFICATION</scope>
</reference>
<dbReference type="Proteomes" id="UP000887575">
    <property type="component" value="Unassembled WGS sequence"/>
</dbReference>
<protein>
    <submittedName>
        <fullName evidence="2">Uncharacterized protein</fullName>
    </submittedName>
</protein>
<name>A0AAF3EQH4_9BILA</name>
<dbReference type="AlphaFoldDB" id="A0AAF3EQH4"/>
<dbReference type="WBParaSite" id="MBELARI_LOCUS16328">
    <property type="protein sequence ID" value="MBELARI_LOCUS16328"/>
    <property type="gene ID" value="MBELARI_LOCUS16328"/>
</dbReference>